<evidence type="ECO:0000313" key="3">
    <source>
        <dbReference type="Proteomes" id="UP001172083"/>
    </source>
</evidence>
<dbReference type="Proteomes" id="UP001172083">
    <property type="component" value="Unassembled WGS sequence"/>
</dbReference>
<sequence>MKRRGFIKKLSITGATPFMLNGLPLTVLGQSTLKTLAASGADNDKVLVLIQLHGGNDGLNTIIPVDQYGNYINLRPNVAISDSGSRGYIDLDNSLNVQEQVGLHPDMLGIKELYDEGKAAIVQAVGYENLNQSHFRSRDIWWMGGGYDDEYSSGWAGRYLDHCFPGYPDDYPSTEMPDPLGLEIGNNVSLMFHRETGIPAAISARNPNQFYDLITSVGGLPPESVADTHYGQELQWIMDIEEKSNQYAGRLKDVFENGMNSANVTYPEKYPFDAGNRFSSNPLAGQLQLIARLLSGGSKTKIFLAKIGGFDTHADQVVAGDPSMGAHAALLYHVSSAVKAFQDDLKFLGLEDRVVTMTFSEFGRRAASNGSYGTDHGTAAPMFVFGKGVRPGVYGTNPDLADLDRGNLRHQFDYRQVFAAVLQDWMGASNEALVQTRFDQYAATKVDVFGTLITGTKEEFFNNRFRLDSCYPNPAKEKTNFSYYINNASHVRLKIYDTTGQMVKVVVDEHQSAGEHQVTVDLTRFKAGAYLYKIDADNLKATKRLIVQNR</sequence>
<feature type="domain" description="Secretion system C-terminal sorting" evidence="1">
    <location>
        <begin position="471"/>
        <end position="547"/>
    </location>
</feature>
<evidence type="ECO:0000313" key="2">
    <source>
        <dbReference type="EMBL" id="MDN5214608.1"/>
    </source>
</evidence>
<dbReference type="EMBL" id="JAUJEB010000005">
    <property type="protein sequence ID" value="MDN5214608.1"/>
    <property type="molecule type" value="Genomic_DNA"/>
</dbReference>
<comment type="caution">
    <text evidence="2">The sequence shown here is derived from an EMBL/GenBank/DDBJ whole genome shotgun (WGS) entry which is preliminary data.</text>
</comment>
<keyword evidence="3" id="KW-1185">Reference proteome</keyword>
<evidence type="ECO:0000259" key="1">
    <source>
        <dbReference type="Pfam" id="PF18962"/>
    </source>
</evidence>
<dbReference type="InterPro" id="IPR010869">
    <property type="entry name" value="DUF1501"/>
</dbReference>
<protein>
    <submittedName>
        <fullName evidence="2">DUF1501 domain-containing protein</fullName>
    </submittedName>
</protein>
<name>A0ABT8LE79_9BACT</name>
<dbReference type="Pfam" id="PF18962">
    <property type="entry name" value="Por_Secre_tail"/>
    <property type="match status" value="1"/>
</dbReference>
<dbReference type="NCBIfam" id="TIGR04183">
    <property type="entry name" value="Por_Secre_tail"/>
    <property type="match status" value="1"/>
</dbReference>
<dbReference type="Gene3D" id="2.60.40.4070">
    <property type="match status" value="1"/>
</dbReference>
<accession>A0ABT8LE79</accession>
<organism evidence="2 3">
    <name type="scientific">Agaribacillus aureus</name>
    <dbReference type="NCBI Taxonomy" id="3051825"/>
    <lineage>
        <taxon>Bacteria</taxon>
        <taxon>Pseudomonadati</taxon>
        <taxon>Bacteroidota</taxon>
        <taxon>Cytophagia</taxon>
        <taxon>Cytophagales</taxon>
        <taxon>Splendidivirgaceae</taxon>
        <taxon>Agaribacillus</taxon>
    </lineage>
</organism>
<dbReference type="PANTHER" id="PTHR43737">
    <property type="entry name" value="BLL7424 PROTEIN"/>
    <property type="match status" value="1"/>
</dbReference>
<reference evidence="2" key="1">
    <citation type="submission" date="2023-06" db="EMBL/GenBank/DDBJ databases">
        <title>Genomic of Agaribacillus aureum.</title>
        <authorList>
            <person name="Wang G."/>
        </authorList>
    </citation>
    <scope>NUCLEOTIDE SEQUENCE</scope>
    <source>
        <strain evidence="2">BMA12</strain>
    </source>
</reference>
<proteinExistence type="predicted"/>
<dbReference type="InterPro" id="IPR026444">
    <property type="entry name" value="Secre_tail"/>
</dbReference>
<dbReference type="Pfam" id="PF07394">
    <property type="entry name" value="DUF1501"/>
    <property type="match status" value="1"/>
</dbReference>
<dbReference type="RefSeq" id="WP_346759947.1">
    <property type="nucleotide sequence ID" value="NZ_JAUJEB010000005.1"/>
</dbReference>
<gene>
    <name evidence="2" type="ORF">QQ020_21185</name>
</gene>
<dbReference type="PANTHER" id="PTHR43737:SF1">
    <property type="entry name" value="DUF1501 DOMAIN-CONTAINING PROTEIN"/>
    <property type="match status" value="1"/>
</dbReference>